<dbReference type="PANTHER" id="PTHR37283">
    <property type="entry name" value="PH DOMAIN-CONTAINING PROTEIN YHR131C"/>
    <property type="match status" value="1"/>
</dbReference>
<accession>A0A8H6Y2Y8</accession>
<feature type="compositionally biased region" description="Polar residues" evidence="1">
    <location>
        <begin position="153"/>
        <end position="166"/>
    </location>
</feature>
<sequence>MDIGNGAPTYEPSLQRASMLKRRRSMPEIMAAPPPYTMPHVPSPFVNLPASNNAHPLAQARIASRGNEGCEVLPPYTNGILLRALMPRKMEFSAPKVQAQDRKWRRVLCELVGTVLRVYRCAGEGWWERWVGDVATAAGPTTQVMPVPRRSGMPSTDSRASSTVTMPPSPWSRETGAPPSTVSRSCFGPSSDKGKSKSVGANATGPDVRDSEPDPANLIRAYTLQHGQCGLANDCVKRKYLIRVRLEGEQFFVADARYARYDGLD</sequence>
<dbReference type="InterPro" id="IPR011993">
    <property type="entry name" value="PH-like_dom_sf"/>
</dbReference>
<dbReference type="PANTHER" id="PTHR37283:SF1">
    <property type="entry name" value="PH DOMAIN-CONTAINING PROTEIN YHR131C"/>
    <property type="match status" value="1"/>
</dbReference>
<name>A0A8H6Y2Y8_9AGAR</name>
<evidence type="ECO:0000313" key="3">
    <source>
        <dbReference type="Proteomes" id="UP000623467"/>
    </source>
</evidence>
<dbReference type="AlphaFoldDB" id="A0A8H6Y2Y8"/>
<dbReference type="Gene3D" id="2.30.29.30">
    <property type="entry name" value="Pleckstrin-homology domain (PH domain)/Phosphotyrosine-binding domain (PTB)"/>
    <property type="match status" value="1"/>
</dbReference>
<feature type="region of interest" description="Disordered" evidence="1">
    <location>
        <begin position="142"/>
        <end position="214"/>
    </location>
</feature>
<protein>
    <submittedName>
        <fullName evidence="2">Uncharacterized protein</fullName>
    </submittedName>
</protein>
<evidence type="ECO:0000256" key="1">
    <source>
        <dbReference type="SAM" id="MobiDB-lite"/>
    </source>
</evidence>
<reference evidence="2" key="1">
    <citation type="submission" date="2020-05" db="EMBL/GenBank/DDBJ databases">
        <title>Mycena genomes resolve the evolution of fungal bioluminescence.</title>
        <authorList>
            <person name="Tsai I.J."/>
        </authorList>
    </citation>
    <scope>NUCLEOTIDE SEQUENCE</scope>
    <source>
        <strain evidence="2">160909Yilan</strain>
    </source>
</reference>
<evidence type="ECO:0000313" key="2">
    <source>
        <dbReference type="EMBL" id="KAF7351226.1"/>
    </source>
</evidence>
<proteinExistence type="predicted"/>
<organism evidence="2 3">
    <name type="scientific">Mycena sanguinolenta</name>
    <dbReference type="NCBI Taxonomy" id="230812"/>
    <lineage>
        <taxon>Eukaryota</taxon>
        <taxon>Fungi</taxon>
        <taxon>Dikarya</taxon>
        <taxon>Basidiomycota</taxon>
        <taxon>Agaricomycotina</taxon>
        <taxon>Agaricomycetes</taxon>
        <taxon>Agaricomycetidae</taxon>
        <taxon>Agaricales</taxon>
        <taxon>Marasmiineae</taxon>
        <taxon>Mycenaceae</taxon>
        <taxon>Mycena</taxon>
    </lineage>
</organism>
<gene>
    <name evidence="2" type="ORF">MSAN_01554100</name>
</gene>
<dbReference type="OrthoDB" id="5865767at2759"/>
<comment type="caution">
    <text evidence="2">The sequence shown here is derived from an EMBL/GenBank/DDBJ whole genome shotgun (WGS) entry which is preliminary data.</text>
</comment>
<dbReference type="Proteomes" id="UP000623467">
    <property type="component" value="Unassembled WGS sequence"/>
</dbReference>
<keyword evidence="3" id="KW-1185">Reference proteome</keyword>
<dbReference type="EMBL" id="JACAZH010000013">
    <property type="protein sequence ID" value="KAF7351226.1"/>
    <property type="molecule type" value="Genomic_DNA"/>
</dbReference>